<dbReference type="RefSeq" id="WP_261820270.1">
    <property type="nucleotide sequence ID" value="NZ_JACCBE010000001.1"/>
</dbReference>
<name>A0A7Y9JSD4_9ACTN</name>
<dbReference type="EMBL" id="JACCBE010000001">
    <property type="protein sequence ID" value="NYD59470.1"/>
    <property type="molecule type" value="Genomic_DNA"/>
</dbReference>
<dbReference type="Pfam" id="PF13845">
    <property type="entry name" value="Septum_form"/>
    <property type="match status" value="1"/>
</dbReference>
<dbReference type="PROSITE" id="PS51257">
    <property type="entry name" value="PROKAR_LIPOPROTEIN"/>
    <property type="match status" value="1"/>
</dbReference>
<keyword evidence="1" id="KW-0732">Signal</keyword>
<dbReference type="AlphaFoldDB" id="A0A7Y9JSD4"/>
<evidence type="ECO:0000259" key="2">
    <source>
        <dbReference type="Pfam" id="PF13845"/>
    </source>
</evidence>
<keyword evidence="4" id="KW-1185">Reference proteome</keyword>
<organism evidence="3 4">
    <name type="scientific">Nocardioides marinisabuli</name>
    <dbReference type="NCBI Taxonomy" id="419476"/>
    <lineage>
        <taxon>Bacteria</taxon>
        <taxon>Bacillati</taxon>
        <taxon>Actinomycetota</taxon>
        <taxon>Actinomycetes</taxon>
        <taxon>Propionibacteriales</taxon>
        <taxon>Nocardioidaceae</taxon>
        <taxon>Nocardioides</taxon>
    </lineage>
</organism>
<protein>
    <recommendedName>
        <fullName evidence="2">Septum formation-related domain-containing protein</fullName>
    </recommendedName>
</protein>
<dbReference type="Proteomes" id="UP000516957">
    <property type="component" value="Unassembled WGS sequence"/>
</dbReference>
<evidence type="ECO:0000313" key="4">
    <source>
        <dbReference type="Proteomes" id="UP000516957"/>
    </source>
</evidence>
<evidence type="ECO:0000256" key="1">
    <source>
        <dbReference type="SAM" id="SignalP"/>
    </source>
</evidence>
<proteinExistence type="predicted"/>
<sequence>MRHPSPTTVLAGALTALALALSACSGSAGSGDARGAGATQGRNPDPALVDSTEVPELGQCRNLRPEDVALPSNATAAVDCTEEHTAQTYAVGTLPDKLHDAAYDSVELGAWAYKTCSKGLMAFLGADESSVMRTIVTWSWFRPSEAAWDDGARWYRCDVVGGGGEGIDYRPLPKTAEGLLMGLPPDEWMVCADGPTVAGSPKVPCSEEHTWRAVTTIKLGEPGDEYPGDRVVEVTSRDFCSDSVAAWLGYPLEYDFGFTWFKEAEWEVGNRRSVCWARTSS</sequence>
<feature type="signal peptide" evidence="1">
    <location>
        <begin position="1"/>
        <end position="28"/>
    </location>
</feature>
<gene>
    <name evidence="3" type="ORF">BKA08_003708</name>
</gene>
<accession>A0A7Y9JSD4</accession>
<dbReference type="InterPro" id="IPR026004">
    <property type="entry name" value="Septum_form"/>
</dbReference>
<feature type="chain" id="PRO_5038438406" description="Septum formation-related domain-containing protein" evidence="1">
    <location>
        <begin position="29"/>
        <end position="281"/>
    </location>
</feature>
<evidence type="ECO:0000313" key="3">
    <source>
        <dbReference type="EMBL" id="NYD59470.1"/>
    </source>
</evidence>
<reference evidence="3 4" key="1">
    <citation type="submission" date="2020-07" db="EMBL/GenBank/DDBJ databases">
        <title>Sequencing the genomes of 1000 actinobacteria strains.</title>
        <authorList>
            <person name="Klenk H.-P."/>
        </authorList>
    </citation>
    <scope>NUCLEOTIDE SEQUENCE [LARGE SCALE GENOMIC DNA]</scope>
    <source>
        <strain evidence="3 4">DSM 18965</strain>
    </source>
</reference>
<comment type="caution">
    <text evidence="3">The sequence shown here is derived from an EMBL/GenBank/DDBJ whole genome shotgun (WGS) entry which is preliminary data.</text>
</comment>
<feature type="domain" description="Septum formation-related" evidence="2">
    <location>
        <begin position="139"/>
        <end position="275"/>
    </location>
</feature>